<comment type="caution">
    <text evidence="2">The sequence shown here is derived from an EMBL/GenBank/DDBJ whole genome shotgun (WGS) entry which is preliminary data.</text>
</comment>
<evidence type="ECO:0000313" key="3">
    <source>
        <dbReference type="Proteomes" id="UP000032025"/>
    </source>
</evidence>
<proteinExistence type="predicted"/>
<feature type="domain" description="DUF6916" evidence="1">
    <location>
        <begin position="4"/>
        <end position="96"/>
    </location>
</feature>
<evidence type="ECO:0000313" key="2">
    <source>
        <dbReference type="EMBL" id="GAN13401.1"/>
    </source>
</evidence>
<keyword evidence="3" id="KW-1185">Reference proteome</keyword>
<dbReference type="RefSeq" id="WP_007403885.1">
    <property type="nucleotide sequence ID" value="NZ_BBJS01000017.1"/>
</dbReference>
<gene>
    <name evidence="2" type="ORF">SP6_17_01190</name>
</gene>
<organism evidence="2 3">
    <name type="scientific">Sphingomonas paucimobilis NBRC 13935</name>
    <dbReference type="NCBI Taxonomy" id="1219050"/>
    <lineage>
        <taxon>Bacteria</taxon>
        <taxon>Pseudomonadati</taxon>
        <taxon>Pseudomonadota</taxon>
        <taxon>Alphaproteobacteria</taxon>
        <taxon>Sphingomonadales</taxon>
        <taxon>Sphingomonadaceae</taxon>
        <taxon>Sphingomonas</taxon>
    </lineage>
</organism>
<dbReference type="AlphaFoldDB" id="A0A0C9MRN0"/>
<evidence type="ECO:0000259" key="1">
    <source>
        <dbReference type="Pfam" id="PF21880"/>
    </source>
</evidence>
<dbReference type="GeneID" id="78527058"/>
<dbReference type="EMBL" id="BBJS01000017">
    <property type="protein sequence ID" value="GAN13401.1"/>
    <property type="molecule type" value="Genomic_DNA"/>
</dbReference>
<dbReference type="InterPro" id="IPR054209">
    <property type="entry name" value="DUF6916"/>
</dbReference>
<dbReference type="Pfam" id="PF21880">
    <property type="entry name" value="DUF6916"/>
    <property type="match status" value="1"/>
</dbReference>
<sequence length="97" mass="11193">MRLMTPEDFLPWVGKTVKVNTLPEAVELRLDRVETTPRLPGGLDFRQPFSLFFEAPMNVVLLDLAYEFDCGRGGPHSIFISQRPPLRDRRVYQAVFN</sequence>
<protein>
    <submittedName>
        <fullName evidence="2">DNA, contig: SP617</fullName>
    </submittedName>
</protein>
<dbReference type="Proteomes" id="UP000032025">
    <property type="component" value="Unassembled WGS sequence"/>
</dbReference>
<name>A0A0C9MRN0_SPHPI</name>
<reference evidence="2 3" key="1">
    <citation type="submission" date="2014-08" db="EMBL/GenBank/DDBJ databases">
        <title>Whole genome shotgun sequence of Sphingomonas paucimobilis NBRC 13935.</title>
        <authorList>
            <person name="Hosoyama A."/>
            <person name="Hashimoto M."/>
            <person name="Hosoyama Y."/>
            <person name="Noguchi M."/>
            <person name="Uohara A."/>
            <person name="Ohji S."/>
            <person name="Katano-Makiyama Y."/>
            <person name="Ichikawa N."/>
            <person name="Kimura A."/>
            <person name="Yamazoe A."/>
            <person name="Fujita N."/>
        </authorList>
    </citation>
    <scope>NUCLEOTIDE SEQUENCE [LARGE SCALE GENOMIC DNA]</scope>
    <source>
        <strain evidence="2 3">NBRC 13935</strain>
    </source>
</reference>
<accession>A0A0C9MRN0</accession>